<organism evidence="2 3">
    <name type="scientific">Mediterranea massiliensis</name>
    <dbReference type="NCBI Taxonomy" id="1841865"/>
    <lineage>
        <taxon>Bacteria</taxon>
        <taxon>Pseudomonadati</taxon>
        <taxon>Bacteroidota</taxon>
        <taxon>Bacteroidia</taxon>
        <taxon>Bacteroidales</taxon>
        <taxon>Bacteroidaceae</taxon>
        <taxon>Mediterranea</taxon>
    </lineage>
</organism>
<dbReference type="AlphaFoldDB" id="A0A921I095"/>
<evidence type="ECO:0000313" key="3">
    <source>
        <dbReference type="Proteomes" id="UP000717835"/>
    </source>
</evidence>
<evidence type="ECO:0000256" key="1">
    <source>
        <dbReference type="SAM" id="Coils"/>
    </source>
</evidence>
<name>A0A921I095_9BACT</name>
<sequence>MKQLQALFRLLQKLLPTDRILSERLCILLRHIRKFIDQRLEENDRALKRERREKEKIRKQIEQEEEKEQLRAKRNAAW</sequence>
<feature type="coiled-coil region" evidence="1">
    <location>
        <begin position="40"/>
        <end position="73"/>
    </location>
</feature>
<evidence type="ECO:0000313" key="2">
    <source>
        <dbReference type="EMBL" id="HJF93126.1"/>
    </source>
</evidence>
<gene>
    <name evidence="2" type="ORF">K8W02_12200</name>
</gene>
<accession>A0A921I095</accession>
<dbReference type="RefSeq" id="WP_276829145.1">
    <property type="nucleotide sequence ID" value="NZ_CALUIP010000003.1"/>
</dbReference>
<reference evidence="2" key="2">
    <citation type="submission" date="2021-09" db="EMBL/GenBank/DDBJ databases">
        <authorList>
            <person name="Gilroy R."/>
        </authorList>
    </citation>
    <scope>NUCLEOTIDE SEQUENCE</scope>
    <source>
        <strain evidence="2">CHK55-1828</strain>
    </source>
</reference>
<dbReference type="Proteomes" id="UP000717835">
    <property type="component" value="Unassembled WGS sequence"/>
</dbReference>
<keyword evidence="1" id="KW-0175">Coiled coil</keyword>
<protein>
    <submittedName>
        <fullName evidence="2">Uncharacterized protein</fullName>
    </submittedName>
</protein>
<reference evidence="2" key="1">
    <citation type="journal article" date="2021" name="PeerJ">
        <title>Extensive microbial diversity within the chicken gut microbiome revealed by metagenomics and culture.</title>
        <authorList>
            <person name="Gilroy R."/>
            <person name="Ravi A."/>
            <person name="Getino M."/>
            <person name="Pursley I."/>
            <person name="Horton D.L."/>
            <person name="Alikhan N.F."/>
            <person name="Baker D."/>
            <person name="Gharbi K."/>
            <person name="Hall N."/>
            <person name="Watson M."/>
            <person name="Adriaenssens E.M."/>
            <person name="Foster-Nyarko E."/>
            <person name="Jarju S."/>
            <person name="Secka A."/>
            <person name="Antonio M."/>
            <person name="Oren A."/>
            <person name="Chaudhuri R.R."/>
            <person name="La Ragione R."/>
            <person name="Hildebrand F."/>
            <person name="Pallen M.J."/>
        </authorList>
    </citation>
    <scope>NUCLEOTIDE SEQUENCE</scope>
    <source>
        <strain evidence="2">CHK55-1828</strain>
    </source>
</reference>
<dbReference type="EMBL" id="DYVX01000097">
    <property type="protein sequence ID" value="HJF93126.1"/>
    <property type="molecule type" value="Genomic_DNA"/>
</dbReference>
<comment type="caution">
    <text evidence="2">The sequence shown here is derived from an EMBL/GenBank/DDBJ whole genome shotgun (WGS) entry which is preliminary data.</text>
</comment>
<proteinExistence type="predicted"/>